<evidence type="ECO:0000256" key="2">
    <source>
        <dbReference type="ARBA" id="ARBA00022670"/>
    </source>
</evidence>
<evidence type="ECO:0000256" key="1">
    <source>
        <dbReference type="ARBA" id="ARBA00007447"/>
    </source>
</evidence>
<dbReference type="SUPFAM" id="SSF50630">
    <property type="entry name" value="Acid proteases"/>
    <property type="match status" value="1"/>
</dbReference>
<evidence type="ECO:0000313" key="7">
    <source>
        <dbReference type="EMBL" id="KAK6119281.1"/>
    </source>
</evidence>
<sequence>MAKTIILKSIFIAFVALIFLVSLSRCDLLTKSSTNGFTTDLIHRDSPQSPSYDPSLSHSQRLVNAIRRSFNRFQRFNVKRATKSPEPDIINSGGEYLIKYSIGTPQVPSLGIADTGSDIIWTQCQPCLKCFKQNLPLFNPKSSSTYRAIPCNTTKCSLQETTCSKTRKNCLYYEGYGDGSFTEGLLSTDTFTLASTGGNRVSLPNIIFGCGFKNGGIFDGGESGIVGLGGGKASLVRQLGPLAQGKFSYCLVPSLDNKSNSSKLNFGDNARVSGRGVVSTPLVSKKPDTFYYVTLLGISVGNQKLEFYDKYSSLDFVQEGNIIVDSGTTLTLLPTNFYAKLKNALQSSIKLKQTNDPQGVLDLCFLTEKDIDIPKITVHFKGANVNWKQENVFVRTSEFSLCLAAQPVQDLAIFGNLAQTNFLVGFDLEKRLVSFKAADCGKL</sequence>
<keyword evidence="2" id="KW-0645">Protease</keyword>
<dbReference type="PROSITE" id="PS00141">
    <property type="entry name" value="ASP_PROTEASE"/>
    <property type="match status" value="1"/>
</dbReference>
<dbReference type="Proteomes" id="UP001318860">
    <property type="component" value="Unassembled WGS sequence"/>
</dbReference>
<keyword evidence="3" id="KW-0064">Aspartyl protease</keyword>
<dbReference type="InterPro" id="IPR032861">
    <property type="entry name" value="TAXi_N"/>
</dbReference>
<dbReference type="InterPro" id="IPR001969">
    <property type="entry name" value="Aspartic_peptidase_AS"/>
</dbReference>
<keyword evidence="4" id="KW-0378">Hydrolase</keyword>
<comment type="similarity">
    <text evidence="1">Belongs to the peptidase A1 family.</text>
</comment>
<keyword evidence="5" id="KW-0325">Glycoprotein</keyword>
<evidence type="ECO:0000259" key="6">
    <source>
        <dbReference type="PROSITE" id="PS51767"/>
    </source>
</evidence>
<dbReference type="InterPro" id="IPR034161">
    <property type="entry name" value="Pepsin-like_plant"/>
</dbReference>
<evidence type="ECO:0000313" key="8">
    <source>
        <dbReference type="Proteomes" id="UP001318860"/>
    </source>
</evidence>
<dbReference type="InterPro" id="IPR032799">
    <property type="entry name" value="TAXi_C"/>
</dbReference>
<dbReference type="Pfam" id="PF14541">
    <property type="entry name" value="TAXi_C"/>
    <property type="match status" value="1"/>
</dbReference>
<evidence type="ECO:0000256" key="3">
    <source>
        <dbReference type="ARBA" id="ARBA00022750"/>
    </source>
</evidence>
<comment type="caution">
    <text evidence="7">The sequence shown here is derived from an EMBL/GenBank/DDBJ whole genome shotgun (WGS) entry which is preliminary data.</text>
</comment>
<accession>A0ABR0UAD5</accession>
<dbReference type="InterPro" id="IPR033121">
    <property type="entry name" value="PEPTIDASE_A1"/>
</dbReference>
<dbReference type="InterPro" id="IPR021109">
    <property type="entry name" value="Peptidase_aspartic_dom_sf"/>
</dbReference>
<dbReference type="InterPro" id="IPR051708">
    <property type="entry name" value="Plant_Aspart_Prot_A1"/>
</dbReference>
<gene>
    <name evidence="7" type="ORF">DH2020_046969</name>
</gene>
<dbReference type="PANTHER" id="PTHR47967:SF125">
    <property type="entry name" value="PEPTIDASE A1 DOMAIN-CONTAINING PROTEIN"/>
    <property type="match status" value="1"/>
</dbReference>
<evidence type="ECO:0000256" key="4">
    <source>
        <dbReference type="ARBA" id="ARBA00022801"/>
    </source>
</evidence>
<protein>
    <recommendedName>
        <fullName evidence="6">Peptidase A1 domain-containing protein</fullName>
    </recommendedName>
</protein>
<feature type="domain" description="Peptidase A1" evidence="6">
    <location>
        <begin position="96"/>
        <end position="436"/>
    </location>
</feature>
<keyword evidence="8" id="KW-1185">Reference proteome</keyword>
<name>A0ABR0UAD5_REHGL</name>
<organism evidence="7 8">
    <name type="scientific">Rehmannia glutinosa</name>
    <name type="common">Chinese foxglove</name>
    <dbReference type="NCBI Taxonomy" id="99300"/>
    <lineage>
        <taxon>Eukaryota</taxon>
        <taxon>Viridiplantae</taxon>
        <taxon>Streptophyta</taxon>
        <taxon>Embryophyta</taxon>
        <taxon>Tracheophyta</taxon>
        <taxon>Spermatophyta</taxon>
        <taxon>Magnoliopsida</taxon>
        <taxon>eudicotyledons</taxon>
        <taxon>Gunneridae</taxon>
        <taxon>Pentapetalae</taxon>
        <taxon>asterids</taxon>
        <taxon>lamiids</taxon>
        <taxon>Lamiales</taxon>
        <taxon>Orobanchaceae</taxon>
        <taxon>Rehmannieae</taxon>
        <taxon>Rehmannia</taxon>
    </lineage>
</organism>
<dbReference type="PANTHER" id="PTHR47967">
    <property type="entry name" value="OS07G0603500 PROTEIN-RELATED"/>
    <property type="match status" value="1"/>
</dbReference>
<proteinExistence type="inferred from homology"/>
<dbReference type="Gene3D" id="2.40.70.10">
    <property type="entry name" value="Acid Proteases"/>
    <property type="match status" value="2"/>
</dbReference>
<dbReference type="CDD" id="cd05476">
    <property type="entry name" value="pepsin_A_like_plant"/>
    <property type="match status" value="1"/>
</dbReference>
<dbReference type="Pfam" id="PF14543">
    <property type="entry name" value="TAXi_N"/>
    <property type="match status" value="1"/>
</dbReference>
<reference evidence="7 8" key="1">
    <citation type="journal article" date="2021" name="Comput. Struct. Biotechnol. J.">
        <title>De novo genome assembly of the potent medicinal plant Rehmannia glutinosa using nanopore technology.</title>
        <authorList>
            <person name="Ma L."/>
            <person name="Dong C."/>
            <person name="Song C."/>
            <person name="Wang X."/>
            <person name="Zheng X."/>
            <person name="Niu Y."/>
            <person name="Chen S."/>
            <person name="Feng W."/>
        </authorList>
    </citation>
    <scope>NUCLEOTIDE SEQUENCE [LARGE SCALE GENOMIC DNA]</scope>
    <source>
        <strain evidence="7">DH-2019</strain>
    </source>
</reference>
<dbReference type="PROSITE" id="PS51767">
    <property type="entry name" value="PEPTIDASE_A1"/>
    <property type="match status" value="1"/>
</dbReference>
<dbReference type="EMBL" id="JABTTQ020003235">
    <property type="protein sequence ID" value="KAK6119281.1"/>
    <property type="molecule type" value="Genomic_DNA"/>
</dbReference>
<evidence type="ECO:0000256" key="5">
    <source>
        <dbReference type="ARBA" id="ARBA00023180"/>
    </source>
</evidence>